<name>A0A076FEC3_9MONO</name>
<keyword evidence="11 14" id="KW-1035">Host cytoplasm</keyword>
<evidence type="ECO:0000313" key="17">
    <source>
        <dbReference type="Proteomes" id="UP000111372"/>
    </source>
</evidence>
<keyword evidence="12 14" id="KW-0687">Ribonucleoprotein</keyword>
<evidence type="ECO:0000256" key="1">
    <source>
        <dbReference type="ARBA" id="ARBA00004147"/>
    </source>
</evidence>
<dbReference type="GO" id="GO:0030430">
    <property type="term" value="C:host cell cytoplasm"/>
    <property type="evidence" value="ECO:0007669"/>
    <property type="project" value="UniProtKB-SubCell"/>
</dbReference>
<protein>
    <recommendedName>
        <fullName evidence="14">Nucleocapsid</fullName>
    </recommendedName>
    <alternativeName>
        <fullName evidence="14">Nucleocapsid protein</fullName>
    </alternativeName>
</protein>
<keyword evidence="9 14" id="KW-0694">RNA-binding</keyword>
<evidence type="ECO:0000256" key="5">
    <source>
        <dbReference type="ARBA" id="ARBA00022561"/>
    </source>
</evidence>
<dbReference type="InterPro" id="IPR002021">
    <property type="entry name" value="Paramyx_ncap"/>
</dbReference>
<evidence type="ECO:0000256" key="4">
    <source>
        <dbReference type="ARBA" id="ARBA00022553"/>
    </source>
</evidence>
<keyword evidence="6" id="KW-1048">Host nucleus</keyword>
<dbReference type="GO" id="GO:0019029">
    <property type="term" value="C:helical viral capsid"/>
    <property type="evidence" value="ECO:0007669"/>
    <property type="project" value="UniProtKB-KW"/>
</dbReference>
<evidence type="ECO:0000256" key="11">
    <source>
        <dbReference type="ARBA" id="ARBA00023200"/>
    </source>
</evidence>
<dbReference type="GO" id="GO:0019013">
    <property type="term" value="C:viral nucleocapsid"/>
    <property type="evidence" value="ECO:0007669"/>
    <property type="project" value="UniProtKB-KW"/>
</dbReference>
<evidence type="ECO:0000256" key="12">
    <source>
        <dbReference type="ARBA" id="ARBA00023274"/>
    </source>
</evidence>
<evidence type="ECO:0000256" key="9">
    <source>
        <dbReference type="ARBA" id="ARBA00022884"/>
    </source>
</evidence>
<feature type="region of interest" description="Disordered" evidence="15">
    <location>
        <begin position="418"/>
        <end position="525"/>
    </location>
</feature>
<evidence type="ECO:0000256" key="7">
    <source>
        <dbReference type="ARBA" id="ARBA00022581"/>
    </source>
</evidence>
<evidence type="ECO:0000256" key="10">
    <source>
        <dbReference type="ARBA" id="ARBA00023086"/>
    </source>
</evidence>
<keyword evidence="8 14" id="KW-0946">Virion</keyword>
<keyword evidence="5 14" id="KW-0167">Capsid protein</keyword>
<evidence type="ECO:0000256" key="6">
    <source>
        <dbReference type="ARBA" id="ARBA00022562"/>
    </source>
</evidence>
<keyword evidence="10 14" id="KW-0543">Viral nucleoprotein</keyword>
<comment type="function">
    <text evidence="14">Forms the helical nucleocapsid (NC), protecting the genome from nucleases.</text>
</comment>
<sequence length="525" mass="58131">MATLLRSLALFKRNKDKPPITSGSGGAIRGIKHIIIVPIPGDSSITTRSRLLDRLVRLIGNPDVSGPKLTGALIGILSLFVESPGQLIQRITDDPDVSIRLLEVVQSDQSQSGLTFASRGTNMEDEADQYFSHDDPISSDQSRFGWFENKEISDIEVQDPEGFNMILGTILAQIWVLLAKAVTAPDTAADSELRRWIKYTQQRRVVGEFRLERKWLDVVRNRIAEDLSLRRFMVALILDIKRTPGNKPRIAEMICDIDTYIVEAGLASFILTIKFGIETMYPALGLHEFAGELSTLESLMNLYQQMGETAPYMVILENSIQNKFSAGSYPLLWSYAMGVGVELENSMGGLNFGRSYFDPAYFRLGQEMVRRSAGKVSSTLASELGITAEDARLVSEIAMHTTEDKISRAVGPRQAQVSFLHGDQSENELPRLGGKEDRRVKQSRGEARESYRETGPSRASDARAAHLPTGTPLDIDTASESSQDPQDSRRSADALLRLQAMAGISEEQGSDTDTPIVYNDRNLLD</sequence>
<organism evidence="16 17">
    <name type="scientific">Measles morbillivirus MeV-eGFP_Edm-tag</name>
    <dbReference type="NCBI Taxonomy" id="1524961"/>
    <lineage>
        <taxon>Viruses</taxon>
        <taxon>Riboviria</taxon>
        <taxon>Orthornavirae</taxon>
        <taxon>Negarnaviricota</taxon>
        <taxon>Haploviricotina</taxon>
        <taxon>Monjiviricetes</taxon>
        <taxon>Mononegavirales</taxon>
        <taxon>Paramyxoviridae</taxon>
        <taxon>Orthoparamyxovirinae</taxon>
        <taxon>Morbillivirus</taxon>
        <taxon>Morbillivirus hominis</taxon>
        <taxon>Measles morbillivirus</taxon>
    </lineage>
</organism>
<accession>A0A076FEC3</accession>
<evidence type="ECO:0000256" key="8">
    <source>
        <dbReference type="ARBA" id="ARBA00022844"/>
    </source>
</evidence>
<dbReference type="GO" id="GO:0042025">
    <property type="term" value="C:host cell nucleus"/>
    <property type="evidence" value="ECO:0007669"/>
    <property type="project" value="UniProtKB-SubCell"/>
</dbReference>
<dbReference type="GO" id="GO:0005198">
    <property type="term" value="F:structural molecule activity"/>
    <property type="evidence" value="ECO:0007669"/>
    <property type="project" value="InterPro"/>
</dbReference>
<gene>
    <name evidence="16" type="primary">N</name>
</gene>
<evidence type="ECO:0000256" key="13">
    <source>
        <dbReference type="ARBA" id="ARBA00049620"/>
    </source>
</evidence>
<keyword evidence="4" id="KW-0597">Phosphoprotein</keyword>
<evidence type="ECO:0000256" key="3">
    <source>
        <dbReference type="ARBA" id="ARBA00022497"/>
    </source>
</evidence>
<dbReference type="EMBL" id="KM054581">
    <property type="protein sequence ID" value="AII16633.1"/>
    <property type="molecule type" value="Viral_cRNA"/>
</dbReference>
<keyword evidence="3 14" id="KW-1139">Helical capsid protein</keyword>
<dbReference type="GO" id="GO:0003723">
    <property type="term" value="F:RNA binding"/>
    <property type="evidence" value="ECO:0007669"/>
    <property type="project" value="UniProtKB-KW"/>
</dbReference>
<keyword evidence="7" id="KW-0945">Host-virus interaction</keyword>
<evidence type="ECO:0000256" key="14">
    <source>
        <dbReference type="RuleBase" id="RU361245"/>
    </source>
</evidence>
<evidence type="ECO:0000256" key="2">
    <source>
        <dbReference type="ARBA" id="ARBA00007642"/>
    </source>
</evidence>
<comment type="function">
    <text evidence="13">Forms the helical nucleocapsid (NC) in a ratio of 1 N per 6 ribonucleotides, protecting the genome from nucleases. The nucleocapsid (NC) has a helical structure with either 12.35 or 11.64 N per turn, approximately 20 nm in diameter, with a hollow central cavity approximately 5 nm in diameter. The encapsidated genomic RNA serves as template for transcription and replication; encapsidation by N is coupled to RNA synthesis. Forms the encapsidation complex with the phosphoprotein protein P. Before encapsidation, the newly synthesized free N protein, so-called N0, is chaperoned by P. Participates, together with P, in the formation of viral factories (viroplasms), which are large inclusions in the host cytoplasm where replication takes place. N is released in the blood following lysis of measles infected cells, it interacts then with human FCGR2B on immune cells, inducing apoptosis and blocking inflammatory immune response.</text>
</comment>
<comment type="subunit">
    <text evidence="14">Homomultimer; forms the nucleocapsid. Binds to the viral genomic RNA. N0 interacts with the phosphoprotein (via N-terminus); this interaction allows P to chaperon N0 to avoid N polymerization before encapsidation. Interacts as N-RNA template with the phosphoprotein (via C-terminus); this interaction positions the polymerase on the template.</text>
</comment>
<reference evidence="16 17" key="1">
    <citation type="journal article" date="2014" name="J. Virol.">
        <title>Sequence of events in measles virus replication: role of phosphoprotein-nucleocapsid interactions.</title>
        <authorList>
            <person name="Brunel J."/>
            <person name="Chopy D."/>
            <person name="Dosnon M."/>
            <person name="Bloyet L.M."/>
            <person name="Devaux P."/>
            <person name="Urzua E."/>
            <person name="Cattaneo R."/>
            <person name="Longhi S."/>
            <person name="Gerlier D."/>
        </authorList>
    </citation>
    <scope>NUCLEOTIDE SEQUENCE [LARGE SCALE GENOMIC DNA]</scope>
    <source>
        <strain evidence="16">MeV-eGFP_Edm-tag</strain>
    </source>
</reference>
<feature type="compositionally biased region" description="Basic and acidic residues" evidence="15">
    <location>
        <begin position="433"/>
        <end position="452"/>
    </location>
</feature>
<comment type="similarity">
    <text evidence="2 14">Belongs to the paramyxoviruses nucleocapsid family.</text>
</comment>
<dbReference type="Pfam" id="PF00973">
    <property type="entry name" value="Paramyxo_ncap"/>
    <property type="match status" value="1"/>
</dbReference>
<proteinExistence type="inferred from homology"/>
<dbReference type="SMR" id="A0A076FEC3"/>
<dbReference type="Proteomes" id="UP000111372">
    <property type="component" value="Genome"/>
</dbReference>
<dbReference type="GO" id="GO:1990904">
    <property type="term" value="C:ribonucleoprotein complex"/>
    <property type="evidence" value="ECO:0007669"/>
    <property type="project" value="UniProtKB-KW"/>
</dbReference>
<comment type="subcellular location">
    <subcellularLocation>
        <location evidence="1">Host nucleus</location>
    </subcellularLocation>
    <subcellularLocation>
        <location evidence="14">Virion</location>
    </subcellularLocation>
    <subcellularLocation>
        <location evidence="14">Host cytoplasm</location>
    </subcellularLocation>
</comment>
<evidence type="ECO:0000256" key="15">
    <source>
        <dbReference type="SAM" id="MobiDB-lite"/>
    </source>
</evidence>
<evidence type="ECO:0000313" key="16">
    <source>
        <dbReference type="EMBL" id="AII16633.1"/>
    </source>
</evidence>